<dbReference type="AlphaFoldDB" id="A0A831YCM8"/>
<gene>
    <name evidence="2" type="ORF">ENO34_01415</name>
</gene>
<dbReference type="CDD" id="cd00293">
    <property type="entry name" value="USP-like"/>
    <property type="match status" value="1"/>
</dbReference>
<comment type="caution">
    <text evidence="2">The sequence shown here is derived from an EMBL/GenBank/DDBJ whole genome shotgun (WGS) entry which is preliminary data.</text>
</comment>
<organism evidence="2">
    <name type="scientific">Sulfurihydrogenibium azorense</name>
    <dbReference type="NCBI Taxonomy" id="309806"/>
    <lineage>
        <taxon>Bacteria</taxon>
        <taxon>Pseudomonadati</taxon>
        <taxon>Aquificota</taxon>
        <taxon>Aquificia</taxon>
        <taxon>Aquificales</taxon>
        <taxon>Hydrogenothermaceae</taxon>
        <taxon>Sulfurihydrogenibium</taxon>
    </lineage>
</organism>
<accession>A0A831YCM8</accession>
<sequence length="132" mass="15020">MVEIKKIMVNIQFDSASLRAVELAKDLAQKYNSQLVVFHEIVDVYMMKKVAVSFGMPVPPDLEEKSKKSATSKIEDLLNDFNGEKKIIVDISGRVEDTLPKFVQEEKPDLLILTDEYEYVAKKVDVNTLIVK</sequence>
<evidence type="ECO:0000313" key="2">
    <source>
        <dbReference type="EMBL" id="HEV09039.1"/>
    </source>
</evidence>
<proteinExistence type="predicted"/>
<dbReference type="Pfam" id="PF00582">
    <property type="entry name" value="Usp"/>
    <property type="match status" value="1"/>
</dbReference>
<name>A0A831YCM8_9AQUI</name>
<dbReference type="InterPro" id="IPR006016">
    <property type="entry name" value="UspA"/>
</dbReference>
<dbReference type="InterPro" id="IPR014729">
    <property type="entry name" value="Rossmann-like_a/b/a_fold"/>
</dbReference>
<evidence type="ECO:0000259" key="1">
    <source>
        <dbReference type="Pfam" id="PF00582"/>
    </source>
</evidence>
<dbReference type="EMBL" id="DSFC01000079">
    <property type="protein sequence ID" value="HEV09039.1"/>
    <property type="molecule type" value="Genomic_DNA"/>
</dbReference>
<dbReference type="Proteomes" id="UP000885621">
    <property type="component" value="Unassembled WGS sequence"/>
</dbReference>
<dbReference type="SUPFAM" id="SSF52402">
    <property type="entry name" value="Adenine nucleotide alpha hydrolases-like"/>
    <property type="match status" value="1"/>
</dbReference>
<dbReference type="Gene3D" id="3.40.50.620">
    <property type="entry name" value="HUPs"/>
    <property type="match status" value="1"/>
</dbReference>
<reference evidence="2" key="1">
    <citation type="journal article" date="2020" name="mSystems">
        <title>Genome- and Community-Level Interaction Insights into Carbon Utilization and Element Cycling Functions of Hydrothermarchaeota in Hydrothermal Sediment.</title>
        <authorList>
            <person name="Zhou Z."/>
            <person name="Liu Y."/>
            <person name="Xu W."/>
            <person name="Pan J."/>
            <person name="Luo Z.H."/>
            <person name="Li M."/>
        </authorList>
    </citation>
    <scope>NUCLEOTIDE SEQUENCE [LARGE SCALE GENOMIC DNA]</scope>
    <source>
        <strain evidence="2">SpSt-1257</strain>
    </source>
</reference>
<protein>
    <submittedName>
        <fullName evidence="2">Universal stress protein</fullName>
    </submittedName>
</protein>
<feature type="domain" description="UspA" evidence="1">
    <location>
        <begin position="4"/>
        <end position="113"/>
    </location>
</feature>